<keyword evidence="4" id="KW-1185">Reference proteome</keyword>
<organism evidence="3 4">
    <name type="scientific">Desulfonema limicola</name>
    <dbReference type="NCBI Taxonomy" id="45656"/>
    <lineage>
        <taxon>Bacteria</taxon>
        <taxon>Pseudomonadati</taxon>
        <taxon>Thermodesulfobacteriota</taxon>
        <taxon>Desulfobacteria</taxon>
        <taxon>Desulfobacterales</taxon>
        <taxon>Desulfococcaceae</taxon>
        <taxon>Desulfonema</taxon>
    </lineage>
</organism>
<dbReference type="InterPro" id="IPR050194">
    <property type="entry name" value="Glycosyltransferase_grp1"/>
</dbReference>
<feature type="domain" description="Glycosyl transferase family 1" evidence="1">
    <location>
        <begin position="209"/>
        <end position="378"/>
    </location>
</feature>
<dbReference type="PANTHER" id="PTHR45947:SF3">
    <property type="entry name" value="SULFOQUINOVOSYL TRANSFERASE SQD2"/>
    <property type="match status" value="1"/>
</dbReference>
<name>A0A975GFC0_9BACT</name>
<dbReference type="SUPFAM" id="SSF53756">
    <property type="entry name" value="UDP-Glycosyltransferase/glycogen phosphorylase"/>
    <property type="match status" value="1"/>
</dbReference>
<sequence>MKILHILDHSVPVHDGYSFRSYNIVRIQKKWGWHPVIITSPKHEKSSKEAGKREEYIDGFHYYRTGSISPCPSSVLTEIRLMLALGKRIKEAADIEKPDIIHAHSPILNAIPALIIGRILKIPVVYEIRAFWEDAGVDQGTYVQDSLKYNIVKNIETFVCRHADQVCVLCNELKKDLIKRGISPEKMTPVFNGINIEDFTICAPDAEFLKKWGLEGKKIIGFIGSFYRYEGLDILVQAFSRLLNKHSDIMLLLVGGGEMEQEIREMVKNLEIEKHVVMPGRISHKRIPGVYALTDILAYPRHSVRLTELVTPLKPLEAMAMGKVVAASNVGGHRELIVNGKNGILFKADNAFALVEAFDNLLTNPELCQELRKNSPKWVKEEHNWEKTLAVYLKIYEQSLNIQKS</sequence>
<protein>
    <submittedName>
        <fullName evidence="3">Glycosyltransferase, exosortase A system-associated PEP-CTERM</fullName>
    </submittedName>
</protein>
<evidence type="ECO:0000313" key="3">
    <source>
        <dbReference type="EMBL" id="QTA79107.1"/>
    </source>
</evidence>
<feature type="domain" description="Glycosyltransferase subfamily 4-like N-terminal" evidence="2">
    <location>
        <begin position="23"/>
        <end position="197"/>
    </location>
</feature>
<dbReference type="NCBIfam" id="TIGR04063">
    <property type="entry name" value="stp3"/>
    <property type="match status" value="1"/>
</dbReference>
<reference evidence="3" key="1">
    <citation type="journal article" date="2021" name="Microb. Physiol.">
        <title>Proteogenomic Insights into the Physiology of Marine, Sulfate-Reducing, Filamentous Desulfonema limicola and Desulfonema magnum.</title>
        <authorList>
            <person name="Schnaars V."/>
            <person name="Wohlbrand L."/>
            <person name="Scheve S."/>
            <person name="Hinrichs C."/>
            <person name="Reinhardt R."/>
            <person name="Rabus R."/>
        </authorList>
    </citation>
    <scope>NUCLEOTIDE SEQUENCE</scope>
    <source>
        <strain evidence="3">5ac10</strain>
    </source>
</reference>
<dbReference type="EMBL" id="CP061799">
    <property type="protein sequence ID" value="QTA79107.1"/>
    <property type="molecule type" value="Genomic_DNA"/>
</dbReference>
<evidence type="ECO:0000313" key="4">
    <source>
        <dbReference type="Proteomes" id="UP000663720"/>
    </source>
</evidence>
<dbReference type="InterPro" id="IPR024004">
    <property type="entry name" value="PEP-CTERM/XrtA_GlycosylTrfase"/>
</dbReference>
<proteinExistence type="predicted"/>
<dbReference type="InterPro" id="IPR028098">
    <property type="entry name" value="Glyco_trans_4-like_N"/>
</dbReference>
<dbReference type="KEGG" id="dli:dnl_13600"/>
<gene>
    <name evidence="3" type="ORF">dnl_13600</name>
</gene>
<dbReference type="GO" id="GO:0016758">
    <property type="term" value="F:hexosyltransferase activity"/>
    <property type="evidence" value="ECO:0007669"/>
    <property type="project" value="TreeGrafter"/>
</dbReference>
<dbReference type="RefSeq" id="WP_207690890.1">
    <property type="nucleotide sequence ID" value="NZ_CP061799.1"/>
</dbReference>
<dbReference type="Pfam" id="PF00534">
    <property type="entry name" value="Glycos_transf_1"/>
    <property type="match status" value="1"/>
</dbReference>
<dbReference type="InterPro" id="IPR001296">
    <property type="entry name" value="Glyco_trans_1"/>
</dbReference>
<dbReference type="CDD" id="cd03794">
    <property type="entry name" value="GT4_WbuB-like"/>
    <property type="match status" value="1"/>
</dbReference>
<dbReference type="PANTHER" id="PTHR45947">
    <property type="entry name" value="SULFOQUINOVOSYL TRANSFERASE SQD2"/>
    <property type="match status" value="1"/>
</dbReference>
<accession>A0A975GFC0</accession>
<dbReference type="AlphaFoldDB" id="A0A975GFC0"/>
<evidence type="ECO:0000259" key="2">
    <source>
        <dbReference type="Pfam" id="PF13439"/>
    </source>
</evidence>
<dbReference type="Gene3D" id="3.40.50.2000">
    <property type="entry name" value="Glycogen Phosphorylase B"/>
    <property type="match status" value="2"/>
</dbReference>
<evidence type="ECO:0000259" key="1">
    <source>
        <dbReference type="Pfam" id="PF00534"/>
    </source>
</evidence>
<dbReference type="Pfam" id="PF13439">
    <property type="entry name" value="Glyco_transf_4"/>
    <property type="match status" value="1"/>
</dbReference>
<dbReference type="Proteomes" id="UP000663720">
    <property type="component" value="Chromosome"/>
</dbReference>